<evidence type="ECO:0000313" key="3">
    <source>
        <dbReference type="EMBL" id="CAF3650011.1"/>
    </source>
</evidence>
<evidence type="ECO:0000313" key="5">
    <source>
        <dbReference type="Proteomes" id="UP000663829"/>
    </source>
</evidence>
<dbReference type="EMBL" id="CAJOBC010013168">
    <property type="protein sequence ID" value="CAF4014856.1"/>
    <property type="molecule type" value="Genomic_DNA"/>
</dbReference>
<dbReference type="Proteomes" id="UP000677228">
    <property type="component" value="Unassembled WGS sequence"/>
</dbReference>
<dbReference type="EMBL" id="CAJOBA010002560">
    <property type="protein sequence ID" value="CAF3650011.1"/>
    <property type="molecule type" value="Genomic_DNA"/>
</dbReference>
<evidence type="ECO:0000313" key="1">
    <source>
        <dbReference type="EMBL" id="CAF0865185.1"/>
    </source>
</evidence>
<dbReference type="Proteomes" id="UP000663829">
    <property type="component" value="Unassembled WGS sequence"/>
</dbReference>
<proteinExistence type="predicted"/>
<dbReference type="EMBL" id="CAJNOQ010010283">
    <property type="protein sequence ID" value="CAF1247787.1"/>
    <property type="molecule type" value="Genomic_DNA"/>
</dbReference>
<dbReference type="Proteomes" id="UP000681722">
    <property type="component" value="Unassembled WGS sequence"/>
</dbReference>
<gene>
    <name evidence="2" type="ORF">GPM918_LOCUS25978</name>
    <name evidence="1" type="ORF">OVA965_LOCUS7840</name>
    <name evidence="4" type="ORF">SRO942_LOCUS26048</name>
    <name evidence="3" type="ORF">TMI583_LOCUS7836</name>
</gene>
<sequence length="148" mass="17587">MIIICDTLDRYMNIDKKIIQCHVIDDVADLIQHNKHLKLIIFIPSYATLLPEVRQILINSSRYIHSLYVYRNNIIPPLTLNLHETIFSDQYFYSYLMLVQMEMYYLQANDYHRTNENALANLCRQYAIELSENMDRLCLISEVESSHP</sequence>
<dbReference type="Proteomes" id="UP000682733">
    <property type="component" value="Unassembled WGS sequence"/>
</dbReference>
<comment type="caution">
    <text evidence="2">The sequence shown here is derived from an EMBL/GenBank/DDBJ whole genome shotgun (WGS) entry which is preliminary data.</text>
</comment>
<keyword evidence="5" id="KW-1185">Reference proteome</keyword>
<evidence type="ECO:0000313" key="2">
    <source>
        <dbReference type="EMBL" id="CAF1247787.1"/>
    </source>
</evidence>
<dbReference type="EMBL" id="CAJNOK010002559">
    <property type="protein sequence ID" value="CAF0865185.1"/>
    <property type="molecule type" value="Genomic_DNA"/>
</dbReference>
<accession>A0A814ZSV8</accession>
<name>A0A814ZSV8_9BILA</name>
<reference evidence="2" key="1">
    <citation type="submission" date="2021-02" db="EMBL/GenBank/DDBJ databases">
        <authorList>
            <person name="Nowell W R."/>
        </authorList>
    </citation>
    <scope>NUCLEOTIDE SEQUENCE</scope>
</reference>
<evidence type="ECO:0000313" key="4">
    <source>
        <dbReference type="EMBL" id="CAF4014856.1"/>
    </source>
</evidence>
<organism evidence="2 5">
    <name type="scientific">Didymodactylos carnosus</name>
    <dbReference type="NCBI Taxonomy" id="1234261"/>
    <lineage>
        <taxon>Eukaryota</taxon>
        <taxon>Metazoa</taxon>
        <taxon>Spiralia</taxon>
        <taxon>Gnathifera</taxon>
        <taxon>Rotifera</taxon>
        <taxon>Eurotatoria</taxon>
        <taxon>Bdelloidea</taxon>
        <taxon>Philodinida</taxon>
        <taxon>Philodinidae</taxon>
        <taxon>Didymodactylos</taxon>
    </lineage>
</organism>
<dbReference type="AlphaFoldDB" id="A0A814ZSV8"/>
<protein>
    <submittedName>
        <fullName evidence="2">Uncharacterized protein</fullName>
    </submittedName>
</protein>